<dbReference type="GO" id="GO:0030170">
    <property type="term" value="F:pyridoxal phosphate binding"/>
    <property type="evidence" value="ECO:0007669"/>
    <property type="project" value="InterPro"/>
</dbReference>
<dbReference type="Gene3D" id="3.90.1150.10">
    <property type="entry name" value="Aspartate Aminotransferase, domain 1"/>
    <property type="match status" value="1"/>
</dbReference>
<feature type="modified residue" description="N6-(pyridoxal phosphate)lysine" evidence="7">
    <location>
        <position position="207"/>
    </location>
</feature>
<organism evidence="9 10">
    <name type="scientific">Cochleicola gelatinilyticus</name>
    <dbReference type="NCBI Taxonomy" id="1763537"/>
    <lineage>
        <taxon>Bacteria</taxon>
        <taxon>Pseudomonadati</taxon>
        <taxon>Bacteroidota</taxon>
        <taxon>Flavobacteriia</taxon>
        <taxon>Flavobacteriales</taxon>
        <taxon>Flavobacteriaceae</taxon>
        <taxon>Cochleicola</taxon>
    </lineage>
</organism>
<evidence type="ECO:0000256" key="2">
    <source>
        <dbReference type="ARBA" id="ARBA00011881"/>
    </source>
</evidence>
<dbReference type="Pfam" id="PF01053">
    <property type="entry name" value="Cys_Met_Meta_PP"/>
    <property type="match status" value="1"/>
</dbReference>
<dbReference type="GO" id="GO:0006535">
    <property type="term" value="P:cysteine biosynthetic process from serine"/>
    <property type="evidence" value="ECO:0007669"/>
    <property type="project" value="TreeGrafter"/>
</dbReference>
<keyword evidence="3 9" id="KW-0808">Transferase</keyword>
<dbReference type="GO" id="GO:0004124">
    <property type="term" value="F:cysteine synthase activity"/>
    <property type="evidence" value="ECO:0007669"/>
    <property type="project" value="TreeGrafter"/>
</dbReference>
<evidence type="ECO:0000256" key="4">
    <source>
        <dbReference type="ARBA" id="ARBA00022898"/>
    </source>
</evidence>
<dbReference type="InterPro" id="IPR006235">
    <property type="entry name" value="OAc-hSer/O-AcSer_sulfhydrylase"/>
</dbReference>
<dbReference type="PANTHER" id="PTHR43797:SF2">
    <property type="entry name" value="HOMOCYSTEINE_CYSTEINE SYNTHASE"/>
    <property type="match status" value="1"/>
</dbReference>
<evidence type="ECO:0000256" key="1">
    <source>
        <dbReference type="ARBA" id="ARBA00001933"/>
    </source>
</evidence>
<dbReference type="STRING" id="1763537.ULVI_13240"/>
<dbReference type="Proteomes" id="UP000077013">
    <property type="component" value="Unassembled WGS sequence"/>
</dbReference>
<dbReference type="PIRSF" id="PIRSF001434">
    <property type="entry name" value="CGS"/>
    <property type="match status" value="1"/>
</dbReference>
<dbReference type="PANTHER" id="PTHR43797">
    <property type="entry name" value="HOMOCYSTEINE/CYSTEINE SYNTHASE"/>
    <property type="match status" value="1"/>
</dbReference>
<comment type="cofactor">
    <cofactor evidence="1 8">
        <name>pyridoxal 5'-phosphate</name>
        <dbReference type="ChEBI" id="CHEBI:597326"/>
    </cofactor>
</comment>
<gene>
    <name evidence="9" type="ORF">ULVI_13240</name>
</gene>
<comment type="similarity">
    <text evidence="5">Belongs to the trans-sulfuration enzymes family. MetZ subfamily.</text>
</comment>
<dbReference type="AlphaFoldDB" id="A0A167EZ12"/>
<dbReference type="FunFam" id="3.40.640.10:FF:000035">
    <property type="entry name" value="O-succinylhomoserine sulfhydrylase"/>
    <property type="match status" value="1"/>
</dbReference>
<keyword evidence="4 7" id="KW-0663">Pyridoxal phosphate</keyword>
<dbReference type="InterPro" id="IPR015424">
    <property type="entry name" value="PyrdxlP-dep_Trfase"/>
</dbReference>
<keyword evidence="10" id="KW-1185">Reference proteome</keyword>
<proteinExistence type="inferred from homology"/>
<dbReference type="InterPro" id="IPR015421">
    <property type="entry name" value="PyrdxlP-dep_Trfase_major"/>
</dbReference>
<name>A0A167EZ12_9FLAO</name>
<dbReference type="Gene3D" id="3.40.640.10">
    <property type="entry name" value="Type I PLP-dependent aspartate aminotransferase-like (Major domain)"/>
    <property type="match status" value="1"/>
</dbReference>
<comment type="subunit">
    <text evidence="2">Homotetramer.</text>
</comment>
<dbReference type="NCBIfam" id="TIGR01326">
    <property type="entry name" value="OAH_OAS_sulfhy"/>
    <property type="match status" value="1"/>
</dbReference>
<evidence type="ECO:0000256" key="3">
    <source>
        <dbReference type="ARBA" id="ARBA00022679"/>
    </source>
</evidence>
<comment type="caution">
    <text evidence="9">The sequence shown here is derived from an EMBL/GenBank/DDBJ whole genome shotgun (WGS) entry which is preliminary data.</text>
</comment>
<dbReference type="CDD" id="cd00614">
    <property type="entry name" value="CGS_like"/>
    <property type="match status" value="1"/>
</dbReference>
<dbReference type="InterPro" id="IPR015422">
    <property type="entry name" value="PyrdxlP-dep_Trfase_small"/>
</dbReference>
<dbReference type="OrthoDB" id="9803729at2"/>
<dbReference type="FunFam" id="3.90.1150.10:FF:000033">
    <property type="entry name" value="Cystathionine gamma-synthase"/>
    <property type="match status" value="1"/>
</dbReference>
<sequence length="430" mass="46637">MSTQQFATQSLHAGYDVTANGGTRAVPIYQTSSYVFKDSDHAANLFNLSEPGFIYTRLNNPTNDILEQRLAALEGGIAAVVTASGTSAIATTLLTLLRSGDHIVASSSLYGGTYNLLNVTLPRFGIKTTFVDASNPENFGNAVRENTRAIFIESLGNPKLDVLDIEAISLQAKANKLPLIVDNTVASPALLNPISYGANIVIHSLTKYINGNGTSLGGVIIDAGTFDWTNGKFPEFTEPSEGYHGLIYSEVLKEAAFIAKVRIEGLRDFGAALSPFNAFQILQGLETLEIRIQKHSKNALKVAQWLQDREEVAWVHYPGLANDTYYDLAQKYLPKGQSGLVTFGLKDGFEAAKKFVDATKLFSLLANIGDTKSLIIHPASTTHQQLSEQQQETTGVTKELIRLSVGLENLDDLIGDLKQALQLEKSVVTI</sequence>
<dbReference type="GO" id="GO:0003961">
    <property type="term" value="F:O-acetylhomoserine aminocarboxypropyltransferase activity"/>
    <property type="evidence" value="ECO:0007669"/>
    <property type="project" value="TreeGrafter"/>
</dbReference>
<evidence type="ECO:0000313" key="9">
    <source>
        <dbReference type="EMBL" id="OAB76024.1"/>
    </source>
</evidence>
<evidence type="ECO:0000256" key="8">
    <source>
        <dbReference type="RuleBase" id="RU362118"/>
    </source>
</evidence>
<evidence type="ECO:0000313" key="10">
    <source>
        <dbReference type="Proteomes" id="UP000077013"/>
    </source>
</evidence>
<evidence type="ECO:0000256" key="6">
    <source>
        <dbReference type="ARBA" id="ARBA00071157"/>
    </source>
</evidence>
<protein>
    <recommendedName>
        <fullName evidence="6">O-succinylhomoserine sulfhydrylase</fullName>
    </recommendedName>
</protein>
<dbReference type="InterPro" id="IPR000277">
    <property type="entry name" value="Cys/Met-Metab_PyrdxlP-dep_enz"/>
</dbReference>
<accession>A0A167EZ12</accession>
<dbReference type="GO" id="GO:0071269">
    <property type="term" value="P:L-homocysteine biosynthetic process"/>
    <property type="evidence" value="ECO:0007669"/>
    <property type="project" value="TreeGrafter"/>
</dbReference>
<evidence type="ECO:0000256" key="7">
    <source>
        <dbReference type="PIRSR" id="PIRSR001434-2"/>
    </source>
</evidence>
<dbReference type="EMBL" id="LRXL01000052">
    <property type="protein sequence ID" value="OAB76024.1"/>
    <property type="molecule type" value="Genomic_DNA"/>
</dbReference>
<dbReference type="SUPFAM" id="SSF53383">
    <property type="entry name" value="PLP-dependent transferases"/>
    <property type="match status" value="1"/>
</dbReference>
<evidence type="ECO:0000256" key="5">
    <source>
        <dbReference type="ARBA" id="ARBA00060995"/>
    </source>
</evidence>
<reference evidence="9 10" key="1">
    <citation type="submission" date="2016-02" db="EMBL/GenBank/DDBJ databases">
        <title>Ulvibacter sp. LPB0005, isolated from Thais luteostoma.</title>
        <authorList>
            <person name="Shin S.-K."/>
            <person name="Yi H."/>
        </authorList>
    </citation>
    <scope>NUCLEOTIDE SEQUENCE [LARGE SCALE GENOMIC DNA]</scope>
    <source>
        <strain evidence="9 10">LPB0005</strain>
    </source>
</reference>
<dbReference type="RefSeq" id="WP_068593280.1">
    <property type="nucleotide sequence ID" value="NZ_LRXL01000052.1"/>
</dbReference>
<dbReference type="GO" id="GO:0019346">
    <property type="term" value="P:transsulfuration"/>
    <property type="evidence" value="ECO:0007669"/>
    <property type="project" value="InterPro"/>
</dbReference>
<dbReference type="GO" id="GO:0005737">
    <property type="term" value="C:cytoplasm"/>
    <property type="evidence" value="ECO:0007669"/>
    <property type="project" value="TreeGrafter"/>
</dbReference>